<protein>
    <recommendedName>
        <fullName evidence="4">RRM domain-containing protein</fullName>
    </recommendedName>
</protein>
<feature type="region of interest" description="Disordered" evidence="3">
    <location>
        <begin position="1"/>
        <end position="82"/>
    </location>
</feature>
<dbReference type="SUPFAM" id="SSF54928">
    <property type="entry name" value="RNA-binding domain, RBD"/>
    <property type="match status" value="1"/>
</dbReference>
<feature type="compositionally biased region" description="Low complexity" evidence="3">
    <location>
        <begin position="455"/>
        <end position="466"/>
    </location>
</feature>
<name>A0ABR2H9S3_9EUKA</name>
<dbReference type="Gene3D" id="3.30.70.330">
    <property type="match status" value="1"/>
</dbReference>
<organism evidence="5 6">
    <name type="scientific">Tritrichomonas musculus</name>
    <dbReference type="NCBI Taxonomy" id="1915356"/>
    <lineage>
        <taxon>Eukaryota</taxon>
        <taxon>Metamonada</taxon>
        <taxon>Parabasalia</taxon>
        <taxon>Tritrichomonadida</taxon>
        <taxon>Tritrichomonadidae</taxon>
        <taxon>Tritrichomonas</taxon>
    </lineage>
</organism>
<feature type="region of interest" description="Disordered" evidence="3">
    <location>
        <begin position="198"/>
        <end position="221"/>
    </location>
</feature>
<evidence type="ECO:0000256" key="3">
    <source>
        <dbReference type="SAM" id="MobiDB-lite"/>
    </source>
</evidence>
<evidence type="ECO:0000259" key="4">
    <source>
        <dbReference type="PROSITE" id="PS50102"/>
    </source>
</evidence>
<feature type="compositionally biased region" description="Low complexity" evidence="3">
    <location>
        <begin position="432"/>
        <end position="441"/>
    </location>
</feature>
<dbReference type="InterPro" id="IPR012677">
    <property type="entry name" value="Nucleotide-bd_a/b_plait_sf"/>
</dbReference>
<dbReference type="InterPro" id="IPR051847">
    <property type="entry name" value="RNA_proc/Spliceosome_comp"/>
</dbReference>
<feature type="compositionally biased region" description="Pro residues" evidence="3">
    <location>
        <begin position="36"/>
        <end position="57"/>
    </location>
</feature>
<sequence length="466" mass="52168">MSAPPFPPQPSYSSVPPPPPPAAPTSTYYNAYQPYPNYPPPQPYESYPPPPPPPPPYEQNQPHHPHPHTHHNHNQAPSAPRIMYPRPMYSLPAKISNAIYVKSLPYTLSVNEFMPIFSQFGEIATTFTNKISTRGFAFVTYYDIRSAINAVDQMKDQKIHDRQPVVTFSFNPPEYSRLNAHETSSMVLIKPIDNNTNNIPSIENQAPTETATQPSDQQQSSAFNSFFGTSQAASLDVDSVAKSLSSIGDIFKTTELGQNQFVVQFYDFRKAQEAIANANNININGQRVTIESYVEPDEGVYYENPPQYPPQPPQMPISPGMPRYPPPYPPGNNPHHHGNNGSGNRNNRNNRINNHANRHGNRPQQPKHQQPFQQPPLPPPPYMPTQPPQLPPQVPQQPQQPQQPGMPPSMPPQYPIPPQGQFQQGVPPPPQMQYMMQYPQGTQPPPPPPPPPPSQQSQQPIQTITQ</sequence>
<keyword evidence="6" id="KW-1185">Reference proteome</keyword>
<feature type="compositionally biased region" description="Pro residues" evidence="3">
    <location>
        <begin position="322"/>
        <end position="332"/>
    </location>
</feature>
<dbReference type="Proteomes" id="UP001470230">
    <property type="component" value="Unassembled WGS sequence"/>
</dbReference>
<dbReference type="PANTHER" id="PTHR45880">
    <property type="entry name" value="RNA-BINDING MOTIF PROTEIN, X-LINKED 2"/>
    <property type="match status" value="1"/>
</dbReference>
<feature type="compositionally biased region" description="Low complexity" evidence="3">
    <location>
        <begin position="342"/>
        <end position="355"/>
    </location>
</feature>
<reference evidence="5 6" key="1">
    <citation type="submission" date="2024-04" db="EMBL/GenBank/DDBJ databases">
        <title>Tritrichomonas musculus Genome.</title>
        <authorList>
            <person name="Alves-Ferreira E."/>
            <person name="Grigg M."/>
            <person name="Lorenzi H."/>
            <person name="Galac M."/>
        </authorList>
    </citation>
    <scope>NUCLEOTIDE SEQUENCE [LARGE SCALE GENOMIC DNA]</scope>
    <source>
        <strain evidence="5 6">EAF2021</strain>
    </source>
</reference>
<feature type="domain" description="RRM" evidence="4">
    <location>
        <begin position="97"/>
        <end position="171"/>
    </location>
</feature>
<feature type="compositionally biased region" description="Pro residues" evidence="3">
    <location>
        <begin position="442"/>
        <end position="454"/>
    </location>
</feature>
<keyword evidence="1 2" id="KW-0694">RNA-binding</keyword>
<feature type="compositionally biased region" description="Pro residues" evidence="3">
    <location>
        <begin position="373"/>
        <end position="395"/>
    </location>
</feature>
<evidence type="ECO:0000256" key="2">
    <source>
        <dbReference type="PROSITE-ProRule" id="PRU00176"/>
    </source>
</evidence>
<feature type="compositionally biased region" description="Pro residues" evidence="3">
    <location>
        <begin position="306"/>
        <end position="316"/>
    </location>
</feature>
<evidence type="ECO:0000313" key="5">
    <source>
        <dbReference type="EMBL" id="KAK8842671.1"/>
    </source>
</evidence>
<feature type="compositionally biased region" description="Low complexity" evidence="3">
    <location>
        <begin position="362"/>
        <end position="372"/>
    </location>
</feature>
<accession>A0ABR2H9S3</accession>
<dbReference type="PANTHER" id="PTHR45880:SF1">
    <property type="entry name" value="RNA-BINDING MOTIF PROTEIN, X-LINKED 2"/>
    <property type="match status" value="1"/>
</dbReference>
<proteinExistence type="predicted"/>
<evidence type="ECO:0000313" key="6">
    <source>
        <dbReference type="Proteomes" id="UP001470230"/>
    </source>
</evidence>
<comment type="caution">
    <text evidence="5">The sequence shown here is derived from an EMBL/GenBank/DDBJ whole genome shotgun (WGS) entry which is preliminary data.</text>
</comment>
<feature type="region of interest" description="Disordered" evidence="3">
    <location>
        <begin position="299"/>
        <end position="466"/>
    </location>
</feature>
<gene>
    <name evidence="5" type="ORF">M9Y10_025531</name>
</gene>
<evidence type="ECO:0000256" key="1">
    <source>
        <dbReference type="ARBA" id="ARBA00022884"/>
    </source>
</evidence>
<dbReference type="SMART" id="SM00360">
    <property type="entry name" value="RRM"/>
    <property type="match status" value="1"/>
</dbReference>
<dbReference type="InterPro" id="IPR035979">
    <property type="entry name" value="RBD_domain_sf"/>
</dbReference>
<dbReference type="PROSITE" id="PS50102">
    <property type="entry name" value="RRM"/>
    <property type="match status" value="1"/>
</dbReference>
<feature type="compositionally biased region" description="Low complexity" evidence="3">
    <location>
        <begin position="24"/>
        <end position="35"/>
    </location>
</feature>
<feature type="compositionally biased region" description="Pro residues" evidence="3">
    <location>
        <begin position="1"/>
        <end position="23"/>
    </location>
</feature>
<dbReference type="InterPro" id="IPR000504">
    <property type="entry name" value="RRM_dom"/>
</dbReference>
<dbReference type="EMBL" id="JAPFFF010000037">
    <property type="protein sequence ID" value="KAK8842671.1"/>
    <property type="molecule type" value="Genomic_DNA"/>
</dbReference>
<feature type="compositionally biased region" description="Basic residues" evidence="3">
    <location>
        <begin position="63"/>
        <end position="73"/>
    </location>
</feature>
<feature type="compositionally biased region" description="Pro residues" evidence="3">
    <location>
        <begin position="404"/>
        <end position="418"/>
    </location>
</feature>
<dbReference type="Pfam" id="PF00076">
    <property type="entry name" value="RRM_1"/>
    <property type="match status" value="1"/>
</dbReference>